<feature type="region of interest" description="Disordered" evidence="1">
    <location>
        <begin position="1"/>
        <end position="34"/>
    </location>
</feature>
<proteinExistence type="predicted"/>
<dbReference type="OrthoDB" id="2576031at2759"/>
<dbReference type="Proteomes" id="UP000473826">
    <property type="component" value="Unassembled WGS sequence"/>
</dbReference>
<feature type="compositionally biased region" description="Basic and acidic residues" evidence="1">
    <location>
        <begin position="10"/>
        <end position="20"/>
    </location>
</feature>
<organism evidence="2 3">
    <name type="scientific">Vanrija humicola</name>
    <name type="common">Yeast</name>
    <name type="synonym">Cryptococcus humicola</name>
    <dbReference type="NCBI Taxonomy" id="5417"/>
    <lineage>
        <taxon>Eukaryota</taxon>
        <taxon>Fungi</taxon>
        <taxon>Dikarya</taxon>
        <taxon>Basidiomycota</taxon>
        <taxon>Agaricomycotina</taxon>
        <taxon>Tremellomycetes</taxon>
        <taxon>Trichosporonales</taxon>
        <taxon>Trichosporonaceae</taxon>
        <taxon>Vanrija</taxon>
    </lineage>
</organism>
<reference evidence="2 3" key="1">
    <citation type="journal article" date="2019" name="PLoS Genet.">
        <title>Convergent evolution of linked mating-type loci in basidiomycete fungi.</title>
        <authorList>
            <person name="Sun S."/>
            <person name="Coelho M.A."/>
            <person name="Heitman J."/>
            <person name="Nowrousian M."/>
        </authorList>
    </citation>
    <scope>NUCLEOTIDE SEQUENCE [LARGE SCALE GENOMIC DNA]</scope>
    <source>
        <strain evidence="2 3">CBS 4282</strain>
    </source>
</reference>
<keyword evidence="3" id="KW-1185">Reference proteome</keyword>
<comment type="caution">
    <text evidence="2">The sequence shown here is derived from an EMBL/GenBank/DDBJ whole genome shotgun (WGS) entry which is preliminary data.</text>
</comment>
<evidence type="ECO:0000256" key="1">
    <source>
        <dbReference type="SAM" id="MobiDB-lite"/>
    </source>
</evidence>
<dbReference type="EMBL" id="QKWK01000008">
    <property type="protein sequence ID" value="TXT07404.1"/>
    <property type="molecule type" value="Genomic_DNA"/>
</dbReference>
<sequence length="222" mass="23337">MVSQASVSGKAEEVDADDSRASAPTPDQLPTDAELRLTRRVLDLERERDALAVSRILDASTRIPVPAAGAEPDAQEPQPIVIPHDLIPVLALLRQHIAELTRDNMALRYTFLGPSSSRLDAVSPASSMATTPLPATSPLPSVAGMSPMPLAAFASPPAPTIEITEAGPASPGVDLAAVVDRVRVLTLENEELGQMVAEAGRADASEWLKTLEDSKAVIASLE</sequence>
<accession>A0A7D8Z2B4</accession>
<evidence type="ECO:0000313" key="3">
    <source>
        <dbReference type="Proteomes" id="UP000473826"/>
    </source>
</evidence>
<name>A0A7D8Z2B4_VANHU</name>
<evidence type="ECO:0000313" key="2">
    <source>
        <dbReference type="EMBL" id="TXT07404.1"/>
    </source>
</evidence>
<protein>
    <submittedName>
        <fullName evidence="2">Uncharacterized protein</fullName>
    </submittedName>
</protein>
<gene>
    <name evidence="2" type="ORF">VHUM_03124</name>
</gene>
<dbReference type="AlphaFoldDB" id="A0A7D8Z2B4"/>